<dbReference type="EMBL" id="BAABJJ010000044">
    <property type="protein sequence ID" value="GAA4955101.1"/>
    <property type="molecule type" value="Genomic_DNA"/>
</dbReference>
<comment type="caution">
    <text evidence="1">The sequence shown here is derived from an EMBL/GenBank/DDBJ whole genome shotgun (WGS) entry which is preliminary data.</text>
</comment>
<name>A0ABP9GWJ4_9FLAO</name>
<accession>A0ABP9GWJ4</accession>
<evidence type="ECO:0000313" key="1">
    <source>
        <dbReference type="EMBL" id="GAA4955101.1"/>
    </source>
</evidence>
<evidence type="ECO:0000313" key="2">
    <source>
        <dbReference type="Proteomes" id="UP001501302"/>
    </source>
</evidence>
<keyword evidence="2" id="KW-1185">Reference proteome</keyword>
<dbReference type="Proteomes" id="UP001501302">
    <property type="component" value="Unassembled WGS sequence"/>
</dbReference>
<proteinExistence type="predicted"/>
<protein>
    <submittedName>
        <fullName evidence="1">Uncharacterized protein</fullName>
    </submittedName>
</protein>
<reference evidence="2" key="1">
    <citation type="journal article" date="2019" name="Int. J. Syst. Evol. Microbiol.">
        <title>The Global Catalogue of Microorganisms (GCM) 10K type strain sequencing project: providing services to taxonomists for standard genome sequencing and annotation.</title>
        <authorList>
            <consortium name="The Broad Institute Genomics Platform"/>
            <consortium name="The Broad Institute Genome Sequencing Center for Infectious Disease"/>
            <person name="Wu L."/>
            <person name="Ma J."/>
        </authorList>
    </citation>
    <scope>NUCLEOTIDE SEQUENCE [LARGE SCALE GENOMIC DNA]</scope>
    <source>
        <strain evidence="2">JCM 18285</strain>
    </source>
</reference>
<organism evidence="1 2">
    <name type="scientific">Algibacter agarivorans</name>
    <dbReference type="NCBI Taxonomy" id="1109741"/>
    <lineage>
        <taxon>Bacteria</taxon>
        <taxon>Pseudomonadati</taxon>
        <taxon>Bacteroidota</taxon>
        <taxon>Flavobacteriia</taxon>
        <taxon>Flavobacteriales</taxon>
        <taxon>Flavobacteriaceae</taxon>
        <taxon>Algibacter</taxon>
    </lineage>
</organism>
<sequence>MLVFGFIICLPLISEIVIELITTSLLNLKFKSLLTKAVKMLNATLKISFSEIPKVIFENEILSG</sequence>
<gene>
    <name evidence="1" type="ORF">GCM10023314_31010</name>
</gene>